<dbReference type="Proteomes" id="UP000735302">
    <property type="component" value="Unassembled WGS sequence"/>
</dbReference>
<keyword evidence="4" id="KW-0677">Repeat</keyword>
<dbReference type="InterPro" id="IPR038753">
    <property type="entry name" value="NFKBIL1"/>
</dbReference>
<dbReference type="GO" id="GO:0005634">
    <property type="term" value="C:nucleus"/>
    <property type="evidence" value="ECO:0007669"/>
    <property type="project" value="UniProtKB-SubCell"/>
</dbReference>
<dbReference type="GO" id="GO:0043124">
    <property type="term" value="P:negative regulation of canonical NF-kappaB signal transduction"/>
    <property type="evidence" value="ECO:0007669"/>
    <property type="project" value="InterPro"/>
</dbReference>
<evidence type="ECO:0000313" key="11">
    <source>
        <dbReference type="Proteomes" id="UP000735302"/>
    </source>
</evidence>
<feature type="region of interest" description="Disordered" evidence="9">
    <location>
        <begin position="135"/>
        <end position="156"/>
    </location>
</feature>
<keyword evidence="5" id="KW-0040">ANK repeat</keyword>
<evidence type="ECO:0000313" key="10">
    <source>
        <dbReference type="EMBL" id="GFO39833.1"/>
    </source>
</evidence>
<dbReference type="Pfam" id="PF12796">
    <property type="entry name" value="Ank_2"/>
    <property type="match status" value="1"/>
</dbReference>
<dbReference type="InterPro" id="IPR036770">
    <property type="entry name" value="Ankyrin_rpt-contain_sf"/>
</dbReference>
<evidence type="ECO:0000256" key="8">
    <source>
        <dbReference type="ARBA" id="ARBA00030802"/>
    </source>
</evidence>
<comment type="caution">
    <text evidence="10">The sequence shown here is derived from an EMBL/GenBank/DDBJ whole genome shotgun (WGS) entry which is preliminary data.</text>
</comment>
<keyword evidence="11" id="KW-1185">Reference proteome</keyword>
<dbReference type="EMBL" id="BLXT01007525">
    <property type="protein sequence ID" value="GFO39833.1"/>
    <property type="molecule type" value="Genomic_DNA"/>
</dbReference>
<organism evidence="10 11">
    <name type="scientific">Plakobranchus ocellatus</name>
    <dbReference type="NCBI Taxonomy" id="259542"/>
    <lineage>
        <taxon>Eukaryota</taxon>
        <taxon>Metazoa</taxon>
        <taxon>Spiralia</taxon>
        <taxon>Lophotrochozoa</taxon>
        <taxon>Mollusca</taxon>
        <taxon>Gastropoda</taxon>
        <taxon>Heterobranchia</taxon>
        <taxon>Euthyneura</taxon>
        <taxon>Panpulmonata</taxon>
        <taxon>Sacoglossa</taxon>
        <taxon>Placobranchoidea</taxon>
        <taxon>Plakobranchidae</taxon>
        <taxon>Plakobranchus</taxon>
    </lineage>
</organism>
<keyword evidence="6" id="KW-0539">Nucleus</keyword>
<reference evidence="10 11" key="1">
    <citation type="journal article" date="2021" name="Elife">
        <title>Chloroplast acquisition without the gene transfer in kleptoplastic sea slugs, Plakobranchus ocellatus.</title>
        <authorList>
            <person name="Maeda T."/>
            <person name="Takahashi S."/>
            <person name="Yoshida T."/>
            <person name="Shimamura S."/>
            <person name="Takaki Y."/>
            <person name="Nagai Y."/>
            <person name="Toyoda A."/>
            <person name="Suzuki Y."/>
            <person name="Arimoto A."/>
            <person name="Ishii H."/>
            <person name="Satoh N."/>
            <person name="Nishiyama T."/>
            <person name="Hasebe M."/>
            <person name="Maruyama T."/>
            <person name="Minagawa J."/>
            <person name="Obokata J."/>
            <person name="Shigenobu S."/>
        </authorList>
    </citation>
    <scope>NUCLEOTIDE SEQUENCE [LARGE SCALE GENOMIC DNA]</scope>
</reference>
<evidence type="ECO:0000256" key="3">
    <source>
        <dbReference type="ARBA" id="ARBA00022553"/>
    </source>
</evidence>
<name>A0AAV4D6Z7_9GAST</name>
<evidence type="ECO:0000256" key="9">
    <source>
        <dbReference type="SAM" id="MobiDB-lite"/>
    </source>
</evidence>
<protein>
    <recommendedName>
        <fullName evidence="2">NF-kappa-B inhibitor-like protein 1</fullName>
    </recommendedName>
    <alternativeName>
        <fullName evidence="7">Inhibitor of kappa B-like protein</fullName>
    </alternativeName>
    <alternativeName>
        <fullName evidence="8">Nuclear factor of kappa light polypeptide gene enhancer in B-cells inhibitor-like 1</fullName>
    </alternativeName>
</protein>
<evidence type="ECO:0000256" key="4">
    <source>
        <dbReference type="ARBA" id="ARBA00022737"/>
    </source>
</evidence>
<dbReference type="Gene3D" id="1.25.40.20">
    <property type="entry name" value="Ankyrin repeat-containing domain"/>
    <property type="match status" value="1"/>
</dbReference>
<dbReference type="InterPro" id="IPR002110">
    <property type="entry name" value="Ankyrin_rpt"/>
</dbReference>
<proteinExistence type="predicted"/>
<evidence type="ECO:0000256" key="6">
    <source>
        <dbReference type="ARBA" id="ARBA00023242"/>
    </source>
</evidence>
<feature type="region of interest" description="Disordered" evidence="9">
    <location>
        <begin position="170"/>
        <end position="191"/>
    </location>
</feature>
<evidence type="ECO:0000256" key="1">
    <source>
        <dbReference type="ARBA" id="ARBA00004123"/>
    </source>
</evidence>
<comment type="subcellular location">
    <subcellularLocation>
        <location evidence="1">Nucleus</location>
    </subcellularLocation>
</comment>
<gene>
    <name evidence="10" type="ORF">PoB_006633800</name>
</gene>
<evidence type="ECO:0000256" key="2">
    <source>
        <dbReference type="ARBA" id="ARBA00014259"/>
    </source>
</evidence>
<keyword evidence="3" id="KW-0597">Phosphoprotein</keyword>
<accession>A0AAV4D6Z7</accession>
<dbReference type="AlphaFoldDB" id="A0AAV4D6Z7"/>
<evidence type="ECO:0000256" key="5">
    <source>
        <dbReference type="ARBA" id="ARBA00023043"/>
    </source>
</evidence>
<dbReference type="PANTHER" id="PTHR15263:SF1">
    <property type="entry name" value="NF-KAPPA-B INHIBITOR-LIKE PROTEIN 1"/>
    <property type="match status" value="1"/>
</dbReference>
<dbReference type="PANTHER" id="PTHR15263">
    <property type="entry name" value="I-KAPPA-B-LIKE PROTEIN IKBL"/>
    <property type="match status" value="1"/>
</dbReference>
<feature type="compositionally biased region" description="Basic and acidic residues" evidence="9">
    <location>
        <begin position="138"/>
        <end position="149"/>
    </location>
</feature>
<dbReference type="SUPFAM" id="SSF48403">
    <property type="entry name" value="Ankyrin repeat"/>
    <property type="match status" value="1"/>
</dbReference>
<evidence type="ECO:0000256" key="7">
    <source>
        <dbReference type="ARBA" id="ARBA00030621"/>
    </source>
</evidence>
<sequence>MGLKNRIRGFIKEDRPLKLKSYISSHDVDLDSLNFGRGQRALHLCALYGSGEMLRCLLRLECDAAAVDKDGNLPLHLALQRALHGHQAEAENLLHDLVRPLQQAYPLGQDVENRHCETGHDMLISLRHKIKMYNQSKEQQRREAEKSSEEENERWRRRLEEESLFEYAEQLPRYSADDDDDHGVTLPQAII</sequence>